<reference evidence="1" key="1">
    <citation type="submission" date="2022-01" db="EMBL/GenBank/DDBJ databases">
        <title>Genome sequence and assembly of Parabukholderia sp. RG36.</title>
        <authorList>
            <person name="Chhetri G."/>
        </authorList>
    </citation>
    <scope>NUCLEOTIDE SEQUENCE</scope>
    <source>
        <strain evidence="1">RG36</strain>
    </source>
</reference>
<dbReference type="Proteomes" id="UP001139308">
    <property type="component" value="Unassembled WGS sequence"/>
</dbReference>
<keyword evidence="2" id="KW-1185">Reference proteome</keyword>
<comment type="caution">
    <text evidence="1">The sequence shown here is derived from an EMBL/GenBank/DDBJ whole genome shotgun (WGS) entry which is preliminary data.</text>
</comment>
<protein>
    <submittedName>
        <fullName evidence="1">Uncharacterized protein</fullName>
    </submittedName>
</protein>
<evidence type="ECO:0000313" key="2">
    <source>
        <dbReference type="Proteomes" id="UP001139308"/>
    </source>
</evidence>
<dbReference type="AlphaFoldDB" id="A0A9X1RLV3"/>
<gene>
    <name evidence="1" type="ORF">L5014_02480</name>
</gene>
<name>A0A9X1RLV3_9BURK</name>
<sequence length="73" mass="7802">MSSDTTAFLAPSLTIDGYSFLYSTRETSPVSAAMMASRRLLLPAPFRPANKVTGVSISTSIERAPAKLFAVMC</sequence>
<dbReference type="EMBL" id="JAKLJA010000001">
    <property type="protein sequence ID" value="MCG5072237.1"/>
    <property type="molecule type" value="Genomic_DNA"/>
</dbReference>
<accession>A0A9X1RLV3</accession>
<proteinExistence type="predicted"/>
<evidence type="ECO:0000313" key="1">
    <source>
        <dbReference type="EMBL" id="MCG5072237.1"/>
    </source>
</evidence>
<organism evidence="1 2">
    <name type="scientific">Paraburkholderia tagetis</name>
    <dbReference type="NCBI Taxonomy" id="2913261"/>
    <lineage>
        <taxon>Bacteria</taxon>
        <taxon>Pseudomonadati</taxon>
        <taxon>Pseudomonadota</taxon>
        <taxon>Betaproteobacteria</taxon>
        <taxon>Burkholderiales</taxon>
        <taxon>Burkholderiaceae</taxon>
        <taxon>Paraburkholderia</taxon>
    </lineage>
</organism>